<dbReference type="InterPro" id="IPR020471">
    <property type="entry name" value="AKR"/>
</dbReference>
<keyword evidence="3" id="KW-0560">Oxidoreductase</keyword>
<reference evidence="8 9" key="1">
    <citation type="journal article" date="2014" name="Genome Announc.">
        <title>Draft genome sequences of six enterohepatic helicobacter species isolated from humans and one from rhesus macaques.</title>
        <authorList>
            <person name="Shen Z."/>
            <person name="Sheh A."/>
            <person name="Young S.K."/>
            <person name="Abouelliel A."/>
            <person name="Ward D.V."/>
            <person name="Earl A.M."/>
            <person name="Fox J.G."/>
        </authorList>
    </citation>
    <scope>NUCLEOTIDE SEQUENCE [LARGE SCALE GENOMIC DNA]</scope>
    <source>
        <strain evidence="8 9">MIT 99-5501</strain>
    </source>
</reference>
<evidence type="ECO:0000313" key="8">
    <source>
        <dbReference type="EMBL" id="ETD23427.1"/>
    </source>
</evidence>
<dbReference type="PIRSF" id="PIRSF000097">
    <property type="entry name" value="AKR"/>
    <property type="match status" value="1"/>
</dbReference>
<dbReference type="GO" id="GO:0016616">
    <property type="term" value="F:oxidoreductase activity, acting on the CH-OH group of donors, NAD or NADP as acceptor"/>
    <property type="evidence" value="ECO:0007669"/>
    <property type="project" value="UniProtKB-ARBA"/>
</dbReference>
<evidence type="ECO:0000313" key="9">
    <source>
        <dbReference type="Proteomes" id="UP000018731"/>
    </source>
</evidence>
<keyword evidence="9" id="KW-1185">Reference proteome</keyword>
<dbReference type="Proteomes" id="UP000018731">
    <property type="component" value="Unassembled WGS sequence"/>
</dbReference>
<dbReference type="SUPFAM" id="SSF51430">
    <property type="entry name" value="NAD(P)-linked oxidoreductase"/>
    <property type="match status" value="1"/>
</dbReference>
<name>V8C8M5_9HELI</name>
<dbReference type="Gene3D" id="3.20.20.100">
    <property type="entry name" value="NADP-dependent oxidoreductase domain"/>
    <property type="match status" value="1"/>
</dbReference>
<evidence type="ECO:0000256" key="1">
    <source>
        <dbReference type="ARBA" id="ARBA00007905"/>
    </source>
</evidence>
<comment type="similarity">
    <text evidence="1">Belongs to the aldo/keto reductase family.</text>
</comment>
<dbReference type="InterPro" id="IPR023210">
    <property type="entry name" value="NADP_OxRdtase_dom"/>
</dbReference>
<dbReference type="STRING" id="1357400.HMPREF2086_01229"/>
<accession>V8C8M5</accession>
<proteinExistence type="inferred from homology"/>
<organism evidence="8 9">
    <name type="scientific">Helicobacter macacae MIT 99-5501</name>
    <dbReference type="NCBI Taxonomy" id="1357400"/>
    <lineage>
        <taxon>Bacteria</taxon>
        <taxon>Pseudomonadati</taxon>
        <taxon>Campylobacterota</taxon>
        <taxon>Epsilonproteobacteria</taxon>
        <taxon>Campylobacterales</taxon>
        <taxon>Helicobacteraceae</taxon>
        <taxon>Helicobacter</taxon>
    </lineage>
</organism>
<dbReference type="RefSeq" id="WP_023927970.1">
    <property type="nucleotide sequence ID" value="NZ_KI669454.1"/>
</dbReference>
<dbReference type="PATRIC" id="fig|1357400.3.peg.1652"/>
<feature type="site" description="Lowers pKa of active site Tyr" evidence="6">
    <location>
        <position position="123"/>
    </location>
</feature>
<dbReference type="PANTHER" id="PTHR43827:SF3">
    <property type="entry name" value="NADP-DEPENDENT OXIDOREDUCTASE DOMAIN-CONTAINING PROTEIN"/>
    <property type="match status" value="1"/>
</dbReference>
<dbReference type="EMBL" id="AZJI01000005">
    <property type="protein sequence ID" value="ETD23427.1"/>
    <property type="molecule type" value="Genomic_DNA"/>
</dbReference>
<evidence type="ECO:0000256" key="4">
    <source>
        <dbReference type="PIRSR" id="PIRSR000097-1"/>
    </source>
</evidence>
<evidence type="ECO:0000256" key="5">
    <source>
        <dbReference type="PIRSR" id="PIRSR000097-2"/>
    </source>
</evidence>
<dbReference type="PRINTS" id="PR00069">
    <property type="entry name" value="ALDKETRDTASE"/>
</dbReference>
<feature type="active site" description="Proton donor" evidence="4">
    <location>
        <position position="96"/>
    </location>
</feature>
<dbReference type="PANTHER" id="PTHR43827">
    <property type="entry name" value="2,5-DIKETO-D-GLUCONIC ACID REDUCTASE"/>
    <property type="match status" value="1"/>
</dbReference>
<keyword evidence="2" id="KW-0521">NADP</keyword>
<dbReference type="FunFam" id="3.20.20.100:FF:000015">
    <property type="entry name" value="Oxidoreductase, aldo/keto reductase family"/>
    <property type="match status" value="1"/>
</dbReference>
<dbReference type="AlphaFoldDB" id="V8C8M5"/>
<dbReference type="InterPro" id="IPR036812">
    <property type="entry name" value="NAD(P)_OxRdtase_dom_sf"/>
</dbReference>
<comment type="caution">
    <text evidence="8">The sequence shown here is derived from an EMBL/GenBank/DDBJ whole genome shotgun (WGS) entry which is preliminary data.</text>
</comment>
<evidence type="ECO:0000256" key="2">
    <source>
        <dbReference type="ARBA" id="ARBA00022857"/>
    </source>
</evidence>
<evidence type="ECO:0000256" key="6">
    <source>
        <dbReference type="PIRSR" id="PIRSR000097-3"/>
    </source>
</evidence>
<dbReference type="InterPro" id="IPR018170">
    <property type="entry name" value="Aldo/ket_reductase_CS"/>
</dbReference>
<dbReference type="HOGENOM" id="CLU_023205_0_1_7"/>
<dbReference type="Pfam" id="PF00248">
    <property type="entry name" value="Aldo_ket_red"/>
    <property type="match status" value="1"/>
</dbReference>
<evidence type="ECO:0000256" key="3">
    <source>
        <dbReference type="ARBA" id="ARBA00023002"/>
    </source>
</evidence>
<sequence>MQSDCFNNKRREFVADCTRFAGLAMMTTALPLFAKDSKTTKAQSKGVKMEFLTLNNGIKMPILGLGTYGLSGKSGQEAISQALQVGYRLIDTAQMYGNEREVGNAVANALAEIKREEFFITTKLSSNMGYDETLRAFETSMKKLRLDRLDLLLIHDTYRNAKQMYKAMERLYKEGAIRALGISNFKQKDLADFIEGCEVVPAINQCQTHIFHQQKSLREVMKKQGIILQSWSPFVAGKNDFFHNATLLQIAKKHNKTMAQVALRFLIEQGIVVIPKTSRLERMQENIAVFDFALDERDKATLSAMDTNTSQFGWDS</sequence>
<dbReference type="PROSITE" id="PS00798">
    <property type="entry name" value="ALDOKETO_REDUCTASE_1"/>
    <property type="match status" value="1"/>
</dbReference>
<feature type="domain" description="NADP-dependent oxidoreductase" evidence="7">
    <location>
        <begin position="63"/>
        <end position="304"/>
    </location>
</feature>
<protein>
    <recommendedName>
        <fullName evidence="7">NADP-dependent oxidoreductase domain-containing protein</fullName>
    </recommendedName>
</protein>
<evidence type="ECO:0000259" key="7">
    <source>
        <dbReference type="Pfam" id="PF00248"/>
    </source>
</evidence>
<dbReference type="PROSITE" id="PS00062">
    <property type="entry name" value="ALDOKETO_REDUCTASE_2"/>
    <property type="match status" value="1"/>
</dbReference>
<dbReference type="eggNOG" id="COG0656">
    <property type="taxonomic scope" value="Bacteria"/>
</dbReference>
<gene>
    <name evidence="8" type="ORF">HMPREF2086_01229</name>
</gene>
<feature type="binding site" evidence="5">
    <location>
        <position position="155"/>
    </location>
    <ligand>
        <name>substrate</name>
    </ligand>
</feature>